<dbReference type="SUPFAM" id="SSF50494">
    <property type="entry name" value="Trypsin-like serine proteases"/>
    <property type="match status" value="1"/>
</dbReference>
<dbReference type="GO" id="GO:0007154">
    <property type="term" value="P:cell communication"/>
    <property type="evidence" value="ECO:0007669"/>
    <property type="project" value="InterPro"/>
</dbReference>
<dbReference type="Pfam" id="PF00089">
    <property type="entry name" value="Trypsin"/>
    <property type="match status" value="1"/>
</dbReference>
<proteinExistence type="predicted"/>
<feature type="domain" description="Peptidase S1" evidence="5">
    <location>
        <begin position="21"/>
        <end position="272"/>
    </location>
</feature>
<dbReference type="InterPro" id="IPR043504">
    <property type="entry name" value="Peptidase_S1_PA_chymotrypsin"/>
</dbReference>
<comment type="caution">
    <text evidence="6">The sequence shown here is derived from an EMBL/GenBank/DDBJ whole genome shotgun (WGS) entry which is preliminary data.</text>
</comment>
<sequence>MTTYLNDYRSYIYQTNYTDSYNAVVRVSNTESYGTGALLYDGRSILTAAHIFEGYNTDNITVYFDTAWGTQAYSATLNIYDYYDSLNSNGDIAILTVDENPSAFYERYDIYRGDDELGSNFTMVGYGAYGSGSTGKLEYETEILKLKTTNTFEADFYSIDLSSKTNLSWDPLQSSILAADFDSGYTSNDALGYLLNINDLGNGTTEGMIASGDSGGPAFIDGLIAGIASYTVSLSSNFNELDVNNIIDSSFGEIGAWQRVSYYSEWIDKTIREGYENAPTSRDEVQTEILEADEGDISYAYFLLEFLEDRDNVSENITLNYTTRDGSATAGEDYIATSGVITLYKDESQVIIPVEVLGDNISEGNETFYLDVTNPSYGSLGDNTSTLTAVRTIIDDDYNIA</sequence>
<name>A0A4Q1AU68_9BACT</name>
<dbReference type="Gene3D" id="2.60.40.2030">
    <property type="match status" value="1"/>
</dbReference>
<keyword evidence="3" id="KW-0106">Calcium</keyword>
<dbReference type="GO" id="GO:0006508">
    <property type="term" value="P:proteolysis"/>
    <property type="evidence" value="ECO:0007669"/>
    <property type="project" value="InterPro"/>
</dbReference>
<dbReference type="RefSeq" id="WP_129062161.1">
    <property type="nucleotide sequence ID" value="NZ_NXIE01000004.1"/>
</dbReference>
<evidence type="ECO:0000256" key="4">
    <source>
        <dbReference type="ARBA" id="ARBA00023157"/>
    </source>
</evidence>
<keyword evidence="2" id="KW-0677">Repeat</keyword>
<dbReference type="InterPro" id="IPR001254">
    <property type="entry name" value="Trypsin_dom"/>
</dbReference>
<dbReference type="Gene3D" id="2.40.10.10">
    <property type="entry name" value="Trypsin-like serine proteases"/>
    <property type="match status" value="1"/>
</dbReference>
<keyword evidence="7" id="KW-1185">Reference proteome</keyword>
<organism evidence="6 7">
    <name type="scientific">Halarcobacter mediterraneus</name>
    <dbReference type="NCBI Taxonomy" id="2023153"/>
    <lineage>
        <taxon>Bacteria</taxon>
        <taxon>Pseudomonadati</taxon>
        <taxon>Campylobacterota</taxon>
        <taxon>Epsilonproteobacteria</taxon>
        <taxon>Campylobacterales</taxon>
        <taxon>Arcobacteraceae</taxon>
        <taxon>Halarcobacter</taxon>
    </lineage>
</organism>
<evidence type="ECO:0000259" key="5">
    <source>
        <dbReference type="PROSITE" id="PS50240"/>
    </source>
</evidence>
<dbReference type="GO" id="GO:0004252">
    <property type="term" value="F:serine-type endopeptidase activity"/>
    <property type="evidence" value="ECO:0007669"/>
    <property type="project" value="InterPro"/>
</dbReference>
<keyword evidence="4" id="KW-1015">Disulfide bond</keyword>
<protein>
    <submittedName>
        <fullName evidence="6">Sodium:calcium exchanger</fullName>
    </submittedName>
</protein>
<evidence type="ECO:0000256" key="1">
    <source>
        <dbReference type="ARBA" id="ARBA00022729"/>
    </source>
</evidence>
<evidence type="ECO:0000313" key="7">
    <source>
        <dbReference type="Proteomes" id="UP000289718"/>
    </source>
</evidence>
<dbReference type="InterPro" id="IPR038081">
    <property type="entry name" value="CalX-like_sf"/>
</dbReference>
<evidence type="ECO:0000256" key="3">
    <source>
        <dbReference type="ARBA" id="ARBA00022837"/>
    </source>
</evidence>
<accession>A0A4Q1AU68</accession>
<dbReference type="PANTHER" id="PTHR24276:SF98">
    <property type="entry name" value="FI18310P1-RELATED"/>
    <property type="match status" value="1"/>
</dbReference>
<reference evidence="6 7" key="1">
    <citation type="submission" date="2017-09" db="EMBL/GenBank/DDBJ databases">
        <title>Genomics of the genus Arcobacter.</title>
        <authorList>
            <person name="Perez-Cataluna A."/>
            <person name="Figueras M.J."/>
            <person name="Salas-Masso N."/>
        </authorList>
    </citation>
    <scope>NUCLEOTIDE SEQUENCE [LARGE SCALE GENOMIC DNA]</scope>
    <source>
        <strain evidence="6 7">F156-34</strain>
    </source>
</reference>
<dbReference type="SMART" id="SM00237">
    <property type="entry name" value="Calx_beta"/>
    <property type="match status" value="1"/>
</dbReference>
<dbReference type="InterPro" id="IPR009003">
    <property type="entry name" value="Peptidase_S1_PA"/>
</dbReference>
<gene>
    <name evidence="6" type="ORF">CP965_11040</name>
</gene>
<dbReference type="InterPro" id="IPR003644">
    <property type="entry name" value="Calx_beta"/>
</dbReference>
<keyword evidence="1" id="KW-0732">Signal</keyword>
<evidence type="ECO:0000256" key="2">
    <source>
        <dbReference type="ARBA" id="ARBA00022737"/>
    </source>
</evidence>
<dbReference type="SUPFAM" id="SSF141072">
    <property type="entry name" value="CalX-like"/>
    <property type="match status" value="1"/>
</dbReference>
<dbReference type="Proteomes" id="UP000289718">
    <property type="component" value="Unassembled WGS sequence"/>
</dbReference>
<dbReference type="InterPro" id="IPR050430">
    <property type="entry name" value="Peptidase_S1"/>
</dbReference>
<evidence type="ECO:0000313" key="6">
    <source>
        <dbReference type="EMBL" id="RXK12293.1"/>
    </source>
</evidence>
<dbReference type="PROSITE" id="PS50240">
    <property type="entry name" value="TRYPSIN_DOM"/>
    <property type="match status" value="1"/>
</dbReference>
<dbReference type="OrthoDB" id="8884718at2"/>
<dbReference type="Pfam" id="PF03160">
    <property type="entry name" value="Calx-beta"/>
    <property type="match status" value="1"/>
</dbReference>
<dbReference type="EMBL" id="NXIE01000004">
    <property type="protein sequence ID" value="RXK12293.1"/>
    <property type="molecule type" value="Genomic_DNA"/>
</dbReference>
<dbReference type="GO" id="GO:0016020">
    <property type="term" value="C:membrane"/>
    <property type="evidence" value="ECO:0007669"/>
    <property type="project" value="InterPro"/>
</dbReference>
<dbReference type="PANTHER" id="PTHR24276">
    <property type="entry name" value="POLYSERASE-RELATED"/>
    <property type="match status" value="1"/>
</dbReference>
<dbReference type="AlphaFoldDB" id="A0A4Q1AU68"/>